<accession>A0A660LA69</accession>
<organism evidence="2 3">
    <name type="scientific">Solirubrobacter pauli</name>
    <dbReference type="NCBI Taxonomy" id="166793"/>
    <lineage>
        <taxon>Bacteria</taxon>
        <taxon>Bacillati</taxon>
        <taxon>Actinomycetota</taxon>
        <taxon>Thermoleophilia</taxon>
        <taxon>Solirubrobacterales</taxon>
        <taxon>Solirubrobacteraceae</taxon>
        <taxon>Solirubrobacter</taxon>
    </lineage>
</organism>
<evidence type="ECO:0000256" key="1">
    <source>
        <dbReference type="SAM" id="MobiDB-lite"/>
    </source>
</evidence>
<protein>
    <submittedName>
        <fullName evidence="2">Uncharacterized protein</fullName>
    </submittedName>
</protein>
<sequence>MAALRARGVPAVMRGDAVHVASIGTVKLPPASERPSDAAKRLVGQWTTTSAPHLLKRIRASIDTHDPRVTVVHRKGRIAIRVADKHVVAVTRFAVTGEGITTVHGDLTQASGPISPVATAIERALTRAPSRHLAEPSPALLEAVYIALEKRTGTTLGALAAAMSADRDAVAASLIRLIAAKRAVRVPLPSGHAGYRVNQPRPTTSTIASPDRLPAEPASPPPHDLAFDGPLGELAEFLAASGERVSVLAGGRLQVGGVVAKPPAAVLLQDEARAGWLDGFVGEHLLGRLANAAATYLPGLRVRIDDSDLSLFDTRARRVAGVAATHATLPGGERVAGNFLAAGEHWIRLTESLADDDSAEPVAGPGLHRTFPPDANETWVQDAEQASRRLRLDRTLVFAHTLRVDVRDVSVVFEPLTGTPLEVPFALERGRDRFAGALRIASLEVPIPCRWERSTDVETFALAWSLALTAYAELTCVPVRASEPHQNRRASTSGSRSTTASHARSASRSQSGGLPTGFTTRGHTAQYLASYVAGHRRRLQPHQSHSAEAAANAAAVGIRLRPNETWVQPHVRGLPADAVLHFAWRGPAWLIERDTHA</sequence>
<dbReference type="Proteomes" id="UP000278962">
    <property type="component" value="Unassembled WGS sequence"/>
</dbReference>
<proteinExistence type="predicted"/>
<dbReference type="AlphaFoldDB" id="A0A660LA69"/>
<keyword evidence="3" id="KW-1185">Reference proteome</keyword>
<evidence type="ECO:0000313" key="3">
    <source>
        <dbReference type="Proteomes" id="UP000278962"/>
    </source>
</evidence>
<feature type="compositionally biased region" description="Low complexity" evidence="1">
    <location>
        <begin position="489"/>
        <end position="513"/>
    </location>
</feature>
<gene>
    <name evidence="2" type="ORF">C8N24_0675</name>
</gene>
<dbReference type="EMBL" id="RBIL01000001">
    <property type="protein sequence ID" value="RKQ90860.1"/>
    <property type="molecule type" value="Genomic_DNA"/>
</dbReference>
<evidence type="ECO:0000313" key="2">
    <source>
        <dbReference type="EMBL" id="RKQ90860.1"/>
    </source>
</evidence>
<comment type="caution">
    <text evidence="2">The sequence shown here is derived from an EMBL/GenBank/DDBJ whole genome shotgun (WGS) entry which is preliminary data.</text>
</comment>
<feature type="region of interest" description="Disordered" evidence="1">
    <location>
        <begin position="191"/>
        <end position="221"/>
    </location>
</feature>
<name>A0A660LA69_9ACTN</name>
<reference evidence="2 3" key="1">
    <citation type="submission" date="2018-10" db="EMBL/GenBank/DDBJ databases">
        <title>Genomic Encyclopedia of Archaeal and Bacterial Type Strains, Phase II (KMG-II): from individual species to whole genera.</title>
        <authorList>
            <person name="Goeker M."/>
        </authorList>
    </citation>
    <scope>NUCLEOTIDE SEQUENCE [LARGE SCALE GENOMIC DNA]</scope>
    <source>
        <strain evidence="2 3">DSM 14954</strain>
    </source>
</reference>
<feature type="region of interest" description="Disordered" evidence="1">
    <location>
        <begin position="483"/>
        <end position="520"/>
    </location>
</feature>